<evidence type="ECO:0000256" key="1">
    <source>
        <dbReference type="SAM" id="Phobius"/>
    </source>
</evidence>
<keyword evidence="3" id="KW-1185">Reference proteome</keyword>
<feature type="transmembrane region" description="Helical" evidence="1">
    <location>
        <begin position="28"/>
        <end position="46"/>
    </location>
</feature>
<sequence>MKEYIRFFIWMIVGLTFFQVLFSTFEDGWMEIAGTAVVATFSKWAIDNFMKDRNKTSENH</sequence>
<dbReference type="EMBL" id="JAEKJY010000001">
    <property type="protein sequence ID" value="MBN8234129.1"/>
    <property type="molecule type" value="Genomic_DNA"/>
</dbReference>
<feature type="transmembrane region" description="Helical" evidence="1">
    <location>
        <begin position="7"/>
        <end position="22"/>
    </location>
</feature>
<organism evidence="2 3">
    <name type="scientific">Halobacillus kuroshimensis</name>
    <dbReference type="NCBI Taxonomy" id="302481"/>
    <lineage>
        <taxon>Bacteria</taxon>
        <taxon>Bacillati</taxon>
        <taxon>Bacillota</taxon>
        <taxon>Bacilli</taxon>
        <taxon>Bacillales</taxon>
        <taxon>Bacillaceae</taxon>
        <taxon>Halobacillus</taxon>
    </lineage>
</organism>
<name>A0ABS3DS62_9BACI</name>
<accession>A0ABS3DS62</accession>
<evidence type="ECO:0008006" key="4">
    <source>
        <dbReference type="Google" id="ProtNLM"/>
    </source>
</evidence>
<keyword evidence="1" id="KW-1133">Transmembrane helix</keyword>
<evidence type="ECO:0000313" key="3">
    <source>
        <dbReference type="Proteomes" id="UP000663970"/>
    </source>
</evidence>
<reference evidence="2 3" key="1">
    <citation type="submission" date="2020-12" db="EMBL/GenBank/DDBJ databases">
        <title>Oil enriched cultivation method for isolating marine PHA-producing bacteria.</title>
        <authorList>
            <person name="Zheng W."/>
            <person name="Yu S."/>
            <person name="Huang Y."/>
        </authorList>
    </citation>
    <scope>NUCLEOTIDE SEQUENCE [LARGE SCALE GENOMIC DNA]</scope>
    <source>
        <strain evidence="2 3">SY-2-6</strain>
    </source>
</reference>
<gene>
    <name evidence="2" type="ORF">JF544_02675</name>
</gene>
<proteinExistence type="predicted"/>
<evidence type="ECO:0000313" key="2">
    <source>
        <dbReference type="EMBL" id="MBN8234129.1"/>
    </source>
</evidence>
<dbReference type="RefSeq" id="WP_206932286.1">
    <property type="nucleotide sequence ID" value="NZ_JAEKJY010000001.1"/>
</dbReference>
<protein>
    <recommendedName>
        <fullName evidence="4">Holin</fullName>
    </recommendedName>
</protein>
<keyword evidence="1" id="KW-0472">Membrane</keyword>
<keyword evidence="1" id="KW-0812">Transmembrane</keyword>
<dbReference type="Proteomes" id="UP000663970">
    <property type="component" value="Unassembled WGS sequence"/>
</dbReference>
<comment type="caution">
    <text evidence="2">The sequence shown here is derived from an EMBL/GenBank/DDBJ whole genome shotgun (WGS) entry which is preliminary data.</text>
</comment>